<dbReference type="SUPFAM" id="SSF46785">
    <property type="entry name" value="Winged helix' DNA-binding domain"/>
    <property type="match status" value="1"/>
</dbReference>
<name>A0A9D1SXQ5_9FIRM</name>
<dbReference type="PANTHER" id="PTHR34824">
    <property type="entry name" value="HEAT-INDUCIBLE TRANSCRIPTION REPRESSOR HRCA"/>
    <property type="match status" value="1"/>
</dbReference>
<keyword evidence="1 5" id="KW-0678">Repressor</keyword>
<dbReference type="InterPro" id="IPR036390">
    <property type="entry name" value="WH_DNA-bd_sf"/>
</dbReference>
<dbReference type="Gene3D" id="1.10.10.10">
    <property type="entry name" value="Winged helix-like DNA-binding domain superfamily/Winged helix DNA-binding domain"/>
    <property type="match status" value="1"/>
</dbReference>
<dbReference type="InterPro" id="IPR036388">
    <property type="entry name" value="WH-like_DNA-bd_sf"/>
</dbReference>
<dbReference type="AlphaFoldDB" id="A0A9D1SXQ5"/>
<dbReference type="InterPro" id="IPR029016">
    <property type="entry name" value="GAF-like_dom_sf"/>
</dbReference>
<feature type="domain" description="Heat-inducible transcription repressor HrcA C-terminal" evidence="6">
    <location>
        <begin position="107"/>
        <end position="321"/>
    </location>
</feature>
<evidence type="ECO:0000256" key="1">
    <source>
        <dbReference type="ARBA" id="ARBA00022491"/>
    </source>
</evidence>
<dbReference type="Pfam" id="PF01628">
    <property type="entry name" value="HrcA"/>
    <property type="match status" value="1"/>
</dbReference>
<dbReference type="GO" id="GO:0003677">
    <property type="term" value="F:DNA binding"/>
    <property type="evidence" value="ECO:0007669"/>
    <property type="project" value="InterPro"/>
</dbReference>
<dbReference type="NCBIfam" id="TIGR00331">
    <property type="entry name" value="hrcA"/>
    <property type="match status" value="1"/>
</dbReference>
<dbReference type="Proteomes" id="UP000886891">
    <property type="component" value="Unassembled WGS sequence"/>
</dbReference>
<evidence type="ECO:0000256" key="3">
    <source>
        <dbReference type="ARBA" id="ARBA00023016"/>
    </source>
</evidence>
<dbReference type="EMBL" id="DVOH01000041">
    <property type="protein sequence ID" value="HIV00580.1"/>
    <property type="molecule type" value="Genomic_DNA"/>
</dbReference>
<dbReference type="PIRSF" id="PIRSF005485">
    <property type="entry name" value="HrcA"/>
    <property type="match status" value="1"/>
</dbReference>
<dbReference type="SUPFAM" id="SSF55781">
    <property type="entry name" value="GAF domain-like"/>
    <property type="match status" value="1"/>
</dbReference>
<evidence type="ECO:0000256" key="2">
    <source>
        <dbReference type="ARBA" id="ARBA00023015"/>
    </source>
</evidence>
<protein>
    <recommendedName>
        <fullName evidence="5">Heat-inducible transcription repressor HrcA</fullName>
    </recommendedName>
</protein>
<keyword evidence="2 5" id="KW-0805">Transcription regulation</keyword>
<dbReference type="Gene3D" id="3.30.390.60">
    <property type="entry name" value="Heat-inducible transcription repressor hrca homolog, domain 3"/>
    <property type="match status" value="1"/>
</dbReference>
<proteinExistence type="inferred from homology"/>
<dbReference type="InterPro" id="IPR023120">
    <property type="entry name" value="WHTH_transcript_rep_HrcA_IDD"/>
</dbReference>
<evidence type="ECO:0000256" key="5">
    <source>
        <dbReference type="HAMAP-Rule" id="MF_00081"/>
    </source>
</evidence>
<dbReference type="InterPro" id="IPR021153">
    <property type="entry name" value="HrcA_C"/>
</dbReference>
<comment type="similarity">
    <text evidence="5">Belongs to the HrcA family.</text>
</comment>
<comment type="function">
    <text evidence="5">Negative regulator of class I heat shock genes (grpE-dnaK-dnaJ and groELS operons). Prevents heat-shock induction of these operons.</text>
</comment>
<sequence length="344" mass="38442">MDKKLSERKQKVLKAVVDEYIKNATPVSSGEIKAKYFDDVSSATIRSELSTLEDMGFLVQPHTSAGRVPAPSAYRFYVDHFLDRRPLRKQDIVRIDQGFGTKFAEIEELVKTTAKVISDVTNYTSVIVLKNINKVLIKEIKIVGLDRHTALVIIITDRGIIRDKVITVTHPINDGFLSDANVLLNRIFVGKRVGDLKNSDLIVEKELEEFRELLESVVAILESCCENNESDIYMEGESKMLDYPEADLQSAKNFLTIIDNKTAIADLIEDSDIEFNVKIGREETGGIDRCAIITAKYTVNGKELGHAGVIGPERMDYAKVISVLSYVGRALETIIKPQGDSDEE</sequence>
<accession>A0A9D1SXQ5</accession>
<evidence type="ECO:0000256" key="4">
    <source>
        <dbReference type="ARBA" id="ARBA00023163"/>
    </source>
</evidence>
<evidence type="ECO:0000313" key="8">
    <source>
        <dbReference type="Proteomes" id="UP000886891"/>
    </source>
</evidence>
<gene>
    <name evidence="5 7" type="primary">hrcA</name>
    <name evidence="7" type="ORF">IAB14_05680</name>
</gene>
<evidence type="ECO:0000259" key="6">
    <source>
        <dbReference type="Pfam" id="PF01628"/>
    </source>
</evidence>
<reference evidence="7" key="2">
    <citation type="journal article" date="2021" name="PeerJ">
        <title>Extensive microbial diversity within the chicken gut microbiome revealed by metagenomics and culture.</title>
        <authorList>
            <person name="Gilroy R."/>
            <person name="Ravi A."/>
            <person name="Getino M."/>
            <person name="Pursley I."/>
            <person name="Horton D.L."/>
            <person name="Alikhan N.F."/>
            <person name="Baker D."/>
            <person name="Gharbi K."/>
            <person name="Hall N."/>
            <person name="Watson M."/>
            <person name="Adriaenssens E.M."/>
            <person name="Foster-Nyarko E."/>
            <person name="Jarju S."/>
            <person name="Secka A."/>
            <person name="Antonio M."/>
            <person name="Oren A."/>
            <person name="Chaudhuri R.R."/>
            <person name="La Ragione R."/>
            <person name="Hildebrand F."/>
            <person name="Pallen M.J."/>
        </authorList>
    </citation>
    <scope>NUCLEOTIDE SEQUENCE</scope>
    <source>
        <strain evidence="7">23406</strain>
    </source>
</reference>
<keyword evidence="4 5" id="KW-0804">Transcription</keyword>
<comment type="caution">
    <text evidence="7">The sequence shown here is derived from an EMBL/GenBank/DDBJ whole genome shotgun (WGS) entry which is preliminary data.</text>
</comment>
<evidence type="ECO:0000313" key="7">
    <source>
        <dbReference type="EMBL" id="HIV00580.1"/>
    </source>
</evidence>
<dbReference type="PANTHER" id="PTHR34824:SF1">
    <property type="entry name" value="HEAT-INDUCIBLE TRANSCRIPTION REPRESSOR HRCA"/>
    <property type="match status" value="1"/>
</dbReference>
<dbReference type="Gene3D" id="3.30.450.40">
    <property type="match status" value="1"/>
</dbReference>
<reference evidence="7" key="1">
    <citation type="submission" date="2020-10" db="EMBL/GenBank/DDBJ databases">
        <authorList>
            <person name="Gilroy R."/>
        </authorList>
    </citation>
    <scope>NUCLEOTIDE SEQUENCE</scope>
    <source>
        <strain evidence="7">23406</strain>
    </source>
</reference>
<dbReference type="GO" id="GO:0045892">
    <property type="term" value="P:negative regulation of DNA-templated transcription"/>
    <property type="evidence" value="ECO:0007669"/>
    <property type="project" value="UniProtKB-UniRule"/>
</dbReference>
<dbReference type="HAMAP" id="MF_00081">
    <property type="entry name" value="HrcA"/>
    <property type="match status" value="1"/>
</dbReference>
<organism evidence="7 8">
    <name type="scientific">Candidatus Stercoripulliclostridium merdipullorum</name>
    <dbReference type="NCBI Taxonomy" id="2840952"/>
    <lineage>
        <taxon>Bacteria</taxon>
        <taxon>Bacillati</taxon>
        <taxon>Bacillota</taxon>
        <taxon>Clostridia</taxon>
        <taxon>Eubacteriales</taxon>
        <taxon>Candidatus Stercoripulliclostridium</taxon>
    </lineage>
</organism>
<keyword evidence="3 5" id="KW-0346">Stress response</keyword>
<dbReference type="InterPro" id="IPR002571">
    <property type="entry name" value="HrcA"/>
</dbReference>